<dbReference type="Proteomes" id="UP001177021">
    <property type="component" value="Unassembled WGS sequence"/>
</dbReference>
<organism evidence="1 2">
    <name type="scientific">Trifolium pratense</name>
    <name type="common">Red clover</name>
    <dbReference type="NCBI Taxonomy" id="57577"/>
    <lineage>
        <taxon>Eukaryota</taxon>
        <taxon>Viridiplantae</taxon>
        <taxon>Streptophyta</taxon>
        <taxon>Embryophyta</taxon>
        <taxon>Tracheophyta</taxon>
        <taxon>Spermatophyta</taxon>
        <taxon>Magnoliopsida</taxon>
        <taxon>eudicotyledons</taxon>
        <taxon>Gunneridae</taxon>
        <taxon>Pentapetalae</taxon>
        <taxon>rosids</taxon>
        <taxon>fabids</taxon>
        <taxon>Fabales</taxon>
        <taxon>Fabaceae</taxon>
        <taxon>Papilionoideae</taxon>
        <taxon>50 kb inversion clade</taxon>
        <taxon>NPAAA clade</taxon>
        <taxon>Hologalegina</taxon>
        <taxon>IRL clade</taxon>
        <taxon>Trifolieae</taxon>
        <taxon>Trifolium</taxon>
    </lineage>
</organism>
<name>A0ACB0KWT6_TRIPR</name>
<sequence length="273" mass="31313">MNAIPAVFPEAAALVCRFHVTKNVRTKAAELVKVRDGEKVKASDMREKVCLAFADVLDSCTEAEYIENVMTFRKLCERWPKFVRYVEETILDTDKEKVVSAWVDKYMHMGNHTTNRAESAHGVLKGYLTDGLGDLVKGWESIHRMLGNQFTQVQTEFGQNMSVYGHTYRDQALYSTLMFKVSRCALKYINTESQRVEFTGMDSMKCGCLMRTNYGLPCACLIAKKLLHNRPISLDEVYKHWKIMFFQDEEVGGDVEDDYACTTEWQAIQVSVY</sequence>
<gene>
    <name evidence="1" type="ORF">MILVUS5_LOCUS27313</name>
</gene>
<dbReference type="EMBL" id="CASHSV030000409">
    <property type="protein sequence ID" value="CAJ2661624.1"/>
    <property type="molecule type" value="Genomic_DNA"/>
</dbReference>
<keyword evidence="2" id="KW-1185">Reference proteome</keyword>
<reference evidence="1" key="1">
    <citation type="submission" date="2023-10" db="EMBL/GenBank/DDBJ databases">
        <authorList>
            <person name="Rodriguez Cubillos JULIANA M."/>
            <person name="De Vega J."/>
        </authorList>
    </citation>
    <scope>NUCLEOTIDE SEQUENCE</scope>
</reference>
<protein>
    <submittedName>
        <fullName evidence="1">Uncharacterized protein</fullName>
    </submittedName>
</protein>
<comment type="caution">
    <text evidence="1">The sequence shown here is derived from an EMBL/GenBank/DDBJ whole genome shotgun (WGS) entry which is preliminary data.</text>
</comment>
<accession>A0ACB0KWT6</accession>
<evidence type="ECO:0000313" key="2">
    <source>
        <dbReference type="Proteomes" id="UP001177021"/>
    </source>
</evidence>
<evidence type="ECO:0000313" key="1">
    <source>
        <dbReference type="EMBL" id="CAJ2661624.1"/>
    </source>
</evidence>
<proteinExistence type="predicted"/>